<proteinExistence type="inferred from homology"/>
<evidence type="ECO:0000256" key="1">
    <source>
        <dbReference type="ARBA" id="ARBA00005711"/>
    </source>
</evidence>
<dbReference type="EMBL" id="CP133613">
    <property type="protein sequence ID" value="WMV17128.1"/>
    <property type="molecule type" value="Genomic_DNA"/>
</dbReference>
<feature type="region of interest" description="Disordered" evidence="3">
    <location>
        <begin position="1"/>
        <end position="47"/>
    </location>
</feature>
<evidence type="ECO:0000256" key="3">
    <source>
        <dbReference type="SAM" id="MobiDB-lite"/>
    </source>
</evidence>
<dbReference type="PANTHER" id="PTHR31471">
    <property type="entry name" value="OS02G0116800 PROTEIN"/>
    <property type="match status" value="1"/>
</dbReference>
<sequence length="400" mass="43425">MKQNSTSLRNSGLYTSPATPEYGDNNVRGFQKGWSSERVPLPTNSGRRHISTTALMPFNSGRTVPSKWDDAERWITSPVSSYGPNAQTYRGPKSKSGPLGAPGLMYLPNYSPSVPVLESGGISNFIANSPFTTGVLVPDGVSIHYGAGGNSGGLYAQNSMARATSAPGLSDLFSESSVPSSPALAIASLVLAKEGLNGPTVSISDDDTKEPDSVSCGVLRRDMATQMSSDSSTHTSPQERSSSIPPGVEQSKQHATKVEIRDVQVDKGATISGLSRKRRVRKPKKQLPDVSEPISPWDVADGAKSMSKSQREEARIAAWENLQKAKAEAEIQKLEMKLEKRRSASMDKILNKLRHAQVKAQDMRRATSESQPRRDSHRIIPFREYFKIASFGSCFVCRIP</sequence>
<evidence type="ECO:0000259" key="4">
    <source>
        <dbReference type="Pfam" id="PF03763"/>
    </source>
</evidence>
<keyword evidence="6" id="KW-1185">Reference proteome</keyword>
<feature type="domain" description="Remorin C-terminal" evidence="4">
    <location>
        <begin position="292"/>
        <end position="372"/>
    </location>
</feature>
<dbReference type="AlphaFoldDB" id="A0AAF0Q667"/>
<dbReference type="Proteomes" id="UP001234989">
    <property type="component" value="Chromosome 2"/>
</dbReference>
<dbReference type="Pfam" id="PF03763">
    <property type="entry name" value="Remorin_C"/>
    <property type="match status" value="1"/>
</dbReference>
<evidence type="ECO:0000313" key="5">
    <source>
        <dbReference type="EMBL" id="WMV17128.1"/>
    </source>
</evidence>
<reference evidence="5" key="1">
    <citation type="submission" date="2023-08" db="EMBL/GenBank/DDBJ databases">
        <title>A de novo genome assembly of Solanum verrucosum Schlechtendal, a Mexican diploid species geographically isolated from the other diploid A-genome species in potato relatives.</title>
        <authorList>
            <person name="Hosaka K."/>
        </authorList>
    </citation>
    <scope>NUCLEOTIDE SEQUENCE</scope>
    <source>
        <tissue evidence="5">Young leaves</tissue>
    </source>
</reference>
<feature type="compositionally biased region" description="Polar residues" evidence="3">
    <location>
        <begin position="1"/>
        <end position="18"/>
    </location>
</feature>
<feature type="compositionally biased region" description="Basic and acidic residues" evidence="3">
    <location>
        <begin position="256"/>
        <end position="265"/>
    </location>
</feature>
<dbReference type="PANTHER" id="PTHR31471:SF2">
    <property type="entry name" value="REMORIN FAMILY PROTEIN"/>
    <property type="match status" value="1"/>
</dbReference>
<name>A0AAF0Q667_SOLVR</name>
<evidence type="ECO:0000313" key="6">
    <source>
        <dbReference type="Proteomes" id="UP001234989"/>
    </source>
</evidence>
<comment type="similarity">
    <text evidence="1">Belongs to the remorin family.</text>
</comment>
<feature type="region of interest" description="Disordered" evidence="3">
    <location>
        <begin position="225"/>
        <end position="303"/>
    </location>
</feature>
<accession>A0AAF0Q667</accession>
<feature type="coiled-coil region" evidence="2">
    <location>
        <begin position="317"/>
        <end position="366"/>
    </location>
</feature>
<protein>
    <recommendedName>
        <fullName evidence="4">Remorin C-terminal domain-containing protein</fullName>
    </recommendedName>
</protein>
<keyword evidence="2" id="KW-0175">Coiled coil</keyword>
<feature type="compositionally biased region" description="Polar residues" evidence="3">
    <location>
        <begin position="225"/>
        <end position="244"/>
    </location>
</feature>
<feature type="compositionally biased region" description="Basic residues" evidence="3">
    <location>
        <begin position="275"/>
        <end position="285"/>
    </location>
</feature>
<dbReference type="InterPro" id="IPR005516">
    <property type="entry name" value="Remorin_C"/>
</dbReference>
<organism evidence="5 6">
    <name type="scientific">Solanum verrucosum</name>
    <dbReference type="NCBI Taxonomy" id="315347"/>
    <lineage>
        <taxon>Eukaryota</taxon>
        <taxon>Viridiplantae</taxon>
        <taxon>Streptophyta</taxon>
        <taxon>Embryophyta</taxon>
        <taxon>Tracheophyta</taxon>
        <taxon>Spermatophyta</taxon>
        <taxon>Magnoliopsida</taxon>
        <taxon>eudicotyledons</taxon>
        <taxon>Gunneridae</taxon>
        <taxon>Pentapetalae</taxon>
        <taxon>asterids</taxon>
        <taxon>lamiids</taxon>
        <taxon>Solanales</taxon>
        <taxon>Solanaceae</taxon>
        <taxon>Solanoideae</taxon>
        <taxon>Solaneae</taxon>
        <taxon>Solanum</taxon>
    </lineage>
</organism>
<gene>
    <name evidence="5" type="ORF">MTR67_010513</name>
</gene>
<evidence type="ECO:0000256" key="2">
    <source>
        <dbReference type="SAM" id="Coils"/>
    </source>
</evidence>